<proteinExistence type="predicted"/>
<evidence type="ECO:0000256" key="1">
    <source>
        <dbReference type="SAM" id="Coils"/>
    </source>
</evidence>
<gene>
    <name evidence="3" type="ORF">CMC5_019320</name>
</gene>
<dbReference type="Proteomes" id="UP000067626">
    <property type="component" value="Chromosome"/>
</dbReference>
<keyword evidence="4" id="KW-1185">Reference proteome</keyword>
<dbReference type="AlphaFoldDB" id="A0A0K1EA92"/>
<dbReference type="RefSeq" id="WP_050430106.1">
    <property type="nucleotide sequence ID" value="NZ_CP012159.1"/>
</dbReference>
<feature type="coiled-coil region" evidence="1">
    <location>
        <begin position="80"/>
        <end position="107"/>
    </location>
</feature>
<sequence length="391" mass="41778">MAIRPAVPYCGPLSIDLQQFEGVLVDHNKGALRGMRREQEGFAEVETELARAVPLLGDALGVAAPVHMRITTRTALLEELRKAKHHVDKLAEVLAETEAALENERETDIGLIASMARLVARRKDPSVLALFEHTIRYNSQISLRGANTRRKRAAEAAAAALAREAPRVAGGEAETDGRPQAEAEESRAEVLGRERFRGEKLDARKVEAAASGAAKVDVETSEVKRPVMAAEDAAGDETWTSETKRSAAAAKDAAGGEPWASETKRPETAKESAKGEAGPGDAARLPAEVSFAEPSDTEEVGSEPRDADAIGTRPGADQHLGVDVRHGDAATSRRRLRLPPNTRGEILAALGRLTPEALIELAMRANMDAERGQQTPPDRGGLPPDTVVPPD</sequence>
<reference evidence="3 4" key="1">
    <citation type="submission" date="2015-07" db="EMBL/GenBank/DDBJ databases">
        <title>Genome analysis of myxobacterium Chondromyces crocatus Cm c5 reveals a high potential for natural compound synthesis and the genetic basis for the loss of fruiting body formation.</title>
        <authorList>
            <person name="Zaburannyi N."/>
            <person name="Bunk B."/>
            <person name="Maier J."/>
            <person name="Overmann J."/>
            <person name="Mueller R."/>
        </authorList>
    </citation>
    <scope>NUCLEOTIDE SEQUENCE [LARGE SCALE GENOMIC DNA]</scope>
    <source>
        <strain evidence="3 4">Cm c5</strain>
    </source>
</reference>
<name>A0A0K1EA92_CHOCO</name>
<organism evidence="3 4">
    <name type="scientific">Chondromyces crocatus</name>
    <dbReference type="NCBI Taxonomy" id="52"/>
    <lineage>
        <taxon>Bacteria</taxon>
        <taxon>Pseudomonadati</taxon>
        <taxon>Myxococcota</taxon>
        <taxon>Polyangia</taxon>
        <taxon>Polyangiales</taxon>
        <taxon>Polyangiaceae</taxon>
        <taxon>Chondromyces</taxon>
    </lineage>
</organism>
<feature type="compositionally biased region" description="Basic and acidic residues" evidence="2">
    <location>
        <begin position="262"/>
        <end position="274"/>
    </location>
</feature>
<protein>
    <submittedName>
        <fullName evidence="3">Uncharacterized protein</fullName>
    </submittedName>
</protein>
<evidence type="ECO:0000256" key="2">
    <source>
        <dbReference type="SAM" id="MobiDB-lite"/>
    </source>
</evidence>
<dbReference type="EMBL" id="CP012159">
    <property type="protein sequence ID" value="AKT37790.1"/>
    <property type="molecule type" value="Genomic_DNA"/>
</dbReference>
<feature type="compositionally biased region" description="Basic and acidic residues" evidence="2">
    <location>
        <begin position="175"/>
        <end position="193"/>
    </location>
</feature>
<keyword evidence="1" id="KW-0175">Coiled coil</keyword>
<evidence type="ECO:0000313" key="4">
    <source>
        <dbReference type="Proteomes" id="UP000067626"/>
    </source>
</evidence>
<evidence type="ECO:0000313" key="3">
    <source>
        <dbReference type="EMBL" id="AKT37790.1"/>
    </source>
</evidence>
<accession>A0A0K1EA92</accession>
<feature type="region of interest" description="Disordered" evidence="2">
    <location>
        <begin position="162"/>
        <end position="193"/>
    </location>
</feature>
<dbReference type="KEGG" id="ccro:CMC5_019320"/>
<dbReference type="OrthoDB" id="5516733at2"/>
<feature type="region of interest" description="Disordered" evidence="2">
    <location>
        <begin position="366"/>
        <end position="391"/>
    </location>
</feature>
<feature type="region of interest" description="Disordered" evidence="2">
    <location>
        <begin position="227"/>
        <end position="340"/>
    </location>
</feature>
<dbReference type="STRING" id="52.CMC5_019320"/>